<proteinExistence type="predicted"/>
<gene>
    <name evidence="1" type="ORF">AFUS01_LOCUS1426</name>
</gene>
<evidence type="ECO:0000313" key="2">
    <source>
        <dbReference type="Proteomes" id="UP000708208"/>
    </source>
</evidence>
<feature type="non-terminal residue" evidence="1">
    <location>
        <position position="1"/>
    </location>
</feature>
<keyword evidence="2" id="KW-1185">Reference proteome</keyword>
<dbReference type="AlphaFoldDB" id="A0A8J2NRA4"/>
<dbReference type="EMBL" id="CAJVCH010007885">
    <property type="protein sequence ID" value="CAG7661928.1"/>
    <property type="molecule type" value="Genomic_DNA"/>
</dbReference>
<reference evidence="1" key="1">
    <citation type="submission" date="2021-06" db="EMBL/GenBank/DDBJ databases">
        <authorList>
            <person name="Hodson N. C."/>
            <person name="Mongue J. A."/>
            <person name="Jaron S. K."/>
        </authorList>
    </citation>
    <scope>NUCLEOTIDE SEQUENCE</scope>
</reference>
<name>A0A8J2NRA4_9HEXA</name>
<comment type="caution">
    <text evidence="1">The sequence shown here is derived from an EMBL/GenBank/DDBJ whole genome shotgun (WGS) entry which is preliminary data.</text>
</comment>
<organism evidence="1 2">
    <name type="scientific">Allacma fusca</name>
    <dbReference type="NCBI Taxonomy" id="39272"/>
    <lineage>
        <taxon>Eukaryota</taxon>
        <taxon>Metazoa</taxon>
        <taxon>Ecdysozoa</taxon>
        <taxon>Arthropoda</taxon>
        <taxon>Hexapoda</taxon>
        <taxon>Collembola</taxon>
        <taxon>Symphypleona</taxon>
        <taxon>Sminthuridae</taxon>
        <taxon>Allacma</taxon>
    </lineage>
</organism>
<accession>A0A8J2NRA4</accession>
<dbReference type="Proteomes" id="UP000708208">
    <property type="component" value="Unassembled WGS sequence"/>
</dbReference>
<sequence length="152" mass="16578">EFVKVFIGNEGPSHYSDHPGSRMTAKPSIQVMLSLYFLFTMALASKTTFRDSNLSPAGFYSDSGRPCPIGRPFKQVCGSAREVSIVPVSVPSAKKAKRQSGTSKLHSHSNHFSLNYVAKRRVAVFTTPRGGRCTSGRVLNGRCMKGRPAKGR</sequence>
<protein>
    <submittedName>
        <fullName evidence="1">Uncharacterized protein</fullName>
    </submittedName>
</protein>
<evidence type="ECO:0000313" key="1">
    <source>
        <dbReference type="EMBL" id="CAG7661928.1"/>
    </source>
</evidence>